<evidence type="ECO:0000256" key="4">
    <source>
        <dbReference type="ARBA" id="ARBA00022832"/>
    </source>
</evidence>
<dbReference type="Proteomes" id="UP000185612">
    <property type="component" value="Unassembled WGS sequence"/>
</dbReference>
<gene>
    <name evidence="8" type="primary">acpS</name>
    <name evidence="10" type="ORF">BSZ40_01250</name>
</gene>
<evidence type="ECO:0000313" key="11">
    <source>
        <dbReference type="Proteomes" id="UP000185612"/>
    </source>
</evidence>
<reference evidence="11" key="1">
    <citation type="submission" date="2016-12" db="EMBL/GenBank/DDBJ databases">
        <authorList>
            <person name="Meng X."/>
        </authorList>
    </citation>
    <scope>NUCLEOTIDE SEQUENCE [LARGE SCALE GENOMIC DNA]</scope>
    <source>
        <strain evidence="11">DSM 20732</strain>
    </source>
</reference>
<dbReference type="NCBIfam" id="NF000832">
    <property type="entry name" value="PRK00070.3-2"/>
    <property type="match status" value="1"/>
</dbReference>
<dbReference type="SUPFAM" id="SSF56214">
    <property type="entry name" value="4'-phosphopantetheinyl transferase"/>
    <property type="match status" value="1"/>
</dbReference>
<feature type="binding site" evidence="8">
    <location>
        <position position="8"/>
    </location>
    <ligand>
        <name>Mg(2+)</name>
        <dbReference type="ChEBI" id="CHEBI:18420"/>
    </ligand>
</feature>
<keyword evidence="6 8" id="KW-0443">Lipid metabolism</keyword>
<name>A0A1Q5PYQ8_9ACTO</name>
<dbReference type="HAMAP" id="MF_00101">
    <property type="entry name" value="AcpS"/>
    <property type="match status" value="1"/>
</dbReference>
<dbReference type="NCBIfam" id="TIGR00516">
    <property type="entry name" value="acpS"/>
    <property type="match status" value="1"/>
</dbReference>
<comment type="subcellular location">
    <subcellularLocation>
        <location evidence="8">Cytoplasm</location>
    </subcellularLocation>
</comment>
<evidence type="ECO:0000313" key="10">
    <source>
        <dbReference type="EMBL" id="OKL52761.1"/>
    </source>
</evidence>
<comment type="function">
    <text evidence="8">Transfers the 4'-phosphopantetheine moiety from coenzyme A to a Ser of acyl-carrier-protein.</text>
</comment>
<comment type="catalytic activity">
    <reaction evidence="8">
        <text>apo-[ACP] + CoA = holo-[ACP] + adenosine 3',5'-bisphosphate + H(+)</text>
        <dbReference type="Rhea" id="RHEA:12068"/>
        <dbReference type="Rhea" id="RHEA-COMP:9685"/>
        <dbReference type="Rhea" id="RHEA-COMP:9690"/>
        <dbReference type="ChEBI" id="CHEBI:15378"/>
        <dbReference type="ChEBI" id="CHEBI:29999"/>
        <dbReference type="ChEBI" id="CHEBI:57287"/>
        <dbReference type="ChEBI" id="CHEBI:58343"/>
        <dbReference type="ChEBI" id="CHEBI:64479"/>
        <dbReference type="EC" id="2.7.8.7"/>
    </reaction>
</comment>
<evidence type="ECO:0000256" key="7">
    <source>
        <dbReference type="ARBA" id="ARBA00023160"/>
    </source>
</evidence>
<dbReference type="InterPro" id="IPR008278">
    <property type="entry name" value="4-PPantetheinyl_Trfase_dom"/>
</dbReference>
<evidence type="ECO:0000256" key="1">
    <source>
        <dbReference type="ARBA" id="ARBA00022516"/>
    </source>
</evidence>
<organism evidence="10 11">
    <name type="scientific">Buchananella hordeovulneris</name>
    <dbReference type="NCBI Taxonomy" id="52770"/>
    <lineage>
        <taxon>Bacteria</taxon>
        <taxon>Bacillati</taxon>
        <taxon>Actinomycetota</taxon>
        <taxon>Actinomycetes</taxon>
        <taxon>Actinomycetales</taxon>
        <taxon>Actinomycetaceae</taxon>
        <taxon>Buchananella</taxon>
    </lineage>
</organism>
<evidence type="ECO:0000256" key="8">
    <source>
        <dbReference type="HAMAP-Rule" id="MF_00101"/>
    </source>
</evidence>
<keyword evidence="1 8" id="KW-0444">Lipid biosynthesis</keyword>
<dbReference type="Gene3D" id="3.90.470.20">
    <property type="entry name" value="4'-phosphopantetheinyl transferase domain"/>
    <property type="match status" value="1"/>
</dbReference>
<dbReference type="AlphaFoldDB" id="A0A1Q5PYQ8"/>
<feature type="domain" description="4'-phosphopantetheinyl transferase" evidence="9">
    <location>
        <begin position="4"/>
        <end position="111"/>
    </location>
</feature>
<keyword evidence="11" id="KW-1185">Reference proteome</keyword>
<dbReference type="InterPro" id="IPR002582">
    <property type="entry name" value="ACPS"/>
</dbReference>
<evidence type="ECO:0000256" key="2">
    <source>
        <dbReference type="ARBA" id="ARBA00022679"/>
    </source>
</evidence>
<evidence type="ECO:0000256" key="5">
    <source>
        <dbReference type="ARBA" id="ARBA00022842"/>
    </source>
</evidence>
<evidence type="ECO:0000256" key="3">
    <source>
        <dbReference type="ARBA" id="ARBA00022723"/>
    </source>
</evidence>
<dbReference type="GO" id="GO:0000287">
    <property type="term" value="F:magnesium ion binding"/>
    <property type="evidence" value="ECO:0007669"/>
    <property type="project" value="UniProtKB-UniRule"/>
</dbReference>
<sequence length="116" mass="11970">MIVGIGVDIVNVPRFAAALARSARLGPRLLTAAELARPARSQAARFAAKEALAKALGSPGNLRWHDCEVRGGGQQPPRFAVSGTVAAALAARGGRHIHLTLSHDGDHAVALVVVEA</sequence>
<comment type="caution">
    <text evidence="10">The sequence shown here is derived from an EMBL/GenBank/DDBJ whole genome shotgun (WGS) entry which is preliminary data.</text>
</comment>
<dbReference type="GO" id="GO:0005737">
    <property type="term" value="C:cytoplasm"/>
    <property type="evidence" value="ECO:0007669"/>
    <property type="project" value="UniProtKB-SubCell"/>
</dbReference>
<comment type="similarity">
    <text evidence="8">Belongs to the P-Pant transferase superfamily. AcpS family.</text>
</comment>
<dbReference type="Pfam" id="PF01648">
    <property type="entry name" value="ACPS"/>
    <property type="match status" value="1"/>
</dbReference>
<evidence type="ECO:0000259" key="9">
    <source>
        <dbReference type="Pfam" id="PF01648"/>
    </source>
</evidence>
<proteinExistence type="inferred from homology"/>
<evidence type="ECO:0000256" key="6">
    <source>
        <dbReference type="ARBA" id="ARBA00023098"/>
    </source>
</evidence>
<keyword evidence="2 8" id="KW-0808">Transferase</keyword>
<keyword evidence="5 8" id="KW-0460">Magnesium</keyword>
<dbReference type="NCBIfam" id="TIGR00556">
    <property type="entry name" value="pantethn_trn"/>
    <property type="match status" value="1"/>
</dbReference>
<protein>
    <recommendedName>
        <fullName evidence="8">Holo-[acyl-carrier-protein] synthase</fullName>
        <shortName evidence="8">Holo-ACP synthase</shortName>
        <ecNumber evidence="8">2.7.8.7</ecNumber>
    </recommendedName>
    <alternativeName>
        <fullName evidence="8">4'-phosphopantetheinyl transferase AcpS</fullName>
    </alternativeName>
</protein>
<comment type="cofactor">
    <cofactor evidence="8">
        <name>Mg(2+)</name>
        <dbReference type="ChEBI" id="CHEBI:18420"/>
    </cofactor>
</comment>
<dbReference type="GO" id="GO:0008897">
    <property type="term" value="F:holo-[acyl-carrier-protein] synthase activity"/>
    <property type="evidence" value="ECO:0007669"/>
    <property type="project" value="UniProtKB-UniRule"/>
</dbReference>
<dbReference type="STRING" id="52770.BSZ40_01250"/>
<dbReference type="InterPro" id="IPR037143">
    <property type="entry name" value="4-PPantetheinyl_Trfase_dom_sf"/>
</dbReference>
<feature type="binding site" evidence="8">
    <location>
        <position position="50"/>
    </location>
    <ligand>
        <name>Mg(2+)</name>
        <dbReference type="ChEBI" id="CHEBI:18420"/>
    </ligand>
</feature>
<keyword evidence="8" id="KW-0963">Cytoplasm</keyword>
<dbReference type="InterPro" id="IPR004568">
    <property type="entry name" value="Ppantetheine-prot_Trfase_dom"/>
</dbReference>
<dbReference type="EMBL" id="MQVS01000001">
    <property type="protein sequence ID" value="OKL52761.1"/>
    <property type="molecule type" value="Genomic_DNA"/>
</dbReference>
<dbReference type="GO" id="GO:0006633">
    <property type="term" value="P:fatty acid biosynthetic process"/>
    <property type="evidence" value="ECO:0007669"/>
    <property type="project" value="UniProtKB-UniRule"/>
</dbReference>
<accession>A0A1Q5PYQ8</accession>
<keyword evidence="3 8" id="KW-0479">Metal-binding</keyword>
<dbReference type="RefSeq" id="WP_073822494.1">
    <property type="nucleotide sequence ID" value="NZ_JAUNKL010000008.1"/>
</dbReference>
<keyword evidence="7 8" id="KW-0275">Fatty acid biosynthesis</keyword>
<dbReference type="EC" id="2.7.8.7" evidence="8"/>
<keyword evidence="4 8" id="KW-0276">Fatty acid metabolism</keyword>